<dbReference type="EMBL" id="CM023484">
    <property type="protein sequence ID" value="KAH6934657.1"/>
    <property type="molecule type" value="Genomic_DNA"/>
</dbReference>
<evidence type="ECO:0000313" key="1">
    <source>
        <dbReference type="EMBL" id="KAH6934657.1"/>
    </source>
</evidence>
<accession>A0ACB7SNE8</accession>
<comment type="caution">
    <text evidence="1">The sequence shown here is derived from an EMBL/GenBank/DDBJ whole genome shotgun (WGS) entry which is preliminary data.</text>
</comment>
<gene>
    <name evidence="1" type="ORF">HPB50_026274</name>
</gene>
<proteinExistence type="predicted"/>
<name>A0ACB7SNE8_HYAAI</name>
<evidence type="ECO:0000313" key="2">
    <source>
        <dbReference type="Proteomes" id="UP000821845"/>
    </source>
</evidence>
<sequence length="235" mass="25750">MASGSGDMPDLAKCRNVPLLLDALELHGDDENVRRVFLQPSRERMEMLRFVLISADPSKASKGYLSLPKEEDELCQCLVNVLMQLNCLPDDNKSPDTRAETMPTPAIRTLVPFMACNSTDECAVVDESATCAERLCFCPSFEPLAKGTRCNTTRPVFPLALGNNCTAITDCSSTAACVEGQCRCPDGYQPSDGHNCSVIRQSDFAVTSWFAITILASSILLILMLVFYLCLVGYR</sequence>
<organism evidence="1 2">
    <name type="scientific">Hyalomma asiaticum</name>
    <name type="common">Tick</name>
    <dbReference type="NCBI Taxonomy" id="266040"/>
    <lineage>
        <taxon>Eukaryota</taxon>
        <taxon>Metazoa</taxon>
        <taxon>Ecdysozoa</taxon>
        <taxon>Arthropoda</taxon>
        <taxon>Chelicerata</taxon>
        <taxon>Arachnida</taxon>
        <taxon>Acari</taxon>
        <taxon>Parasitiformes</taxon>
        <taxon>Ixodida</taxon>
        <taxon>Ixodoidea</taxon>
        <taxon>Ixodidae</taxon>
        <taxon>Hyalomminae</taxon>
        <taxon>Hyalomma</taxon>
    </lineage>
</organism>
<dbReference type="Proteomes" id="UP000821845">
    <property type="component" value="Chromosome 4"/>
</dbReference>
<reference evidence="1" key="1">
    <citation type="submission" date="2020-05" db="EMBL/GenBank/DDBJ databases">
        <title>Large-scale comparative analyses of tick genomes elucidate their genetic diversity and vector capacities.</title>
        <authorList>
            <person name="Jia N."/>
            <person name="Wang J."/>
            <person name="Shi W."/>
            <person name="Du L."/>
            <person name="Sun Y."/>
            <person name="Zhan W."/>
            <person name="Jiang J."/>
            <person name="Wang Q."/>
            <person name="Zhang B."/>
            <person name="Ji P."/>
            <person name="Sakyi L.B."/>
            <person name="Cui X."/>
            <person name="Yuan T."/>
            <person name="Jiang B."/>
            <person name="Yang W."/>
            <person name="Lam T.T.-Y."/>
            <person name="Chang Q."/>
            <person name="Ding S."/>
            <person name="Wang X."/>
            <person name="Zhu J."/>
            <person name="Ruan X."/>
            <person name="Zhao L."/>
            <person name="Wei J."/>
            <person name="Que T."/>
            <person name="Du C."/>
            <person name="Cheng J."/>
            <person name="Dai P."/>
            <person name="Han X."/>
            <person name="Huang E."/>
            <person name="Gao Y."/>
            <person name="Liu J."/>
            <person name="Shao H."/>
            <person name="Ye R."/>
            <person name="Li L."/>
            <person name="Wei W."/>
            <person name="Wang X."/>
            <person name="Wang C."/>
            <person name="Yang T."/>
            <person name="Huo Q."/>
            <person name="Li W."/>
            <person name="Guo W."/>
            <person name="Chen H."/>
            <person name="Zhou L."/>
            <person name="Ni X."/>
            <person name="Tian J."/>
            <person name="Zhou Y."/>
            <person name="Sheng Y."/>
            <person name="Liu T."/>
            <person name="Pan Y."/>
            <person name="Xia L."/>
            <person name="Li J."/>
            <person name="Zhao F."/>
            <person name="Cao W."/>
        </authorList>
    </citation>
    <scope>NUCLEOTIDE SEQUENCE</scope>
    <source>
        <strain evidence="1">Hyas-2018</strain>
    </source>
</reference>
<keyword evidence="2" id="KW-1185">Reference proteome</keyword>
<protein>
    <submittedName>
        <fullName evidence="1">Uncharacterized protein</fullName>
    </submittedName>
</protein>